<reference evidence="5" key="1">
    <citation type="journal article" date="2022" name="Int. J. Mol. Sci.">
        <title>Draft Genome of Tanacetum Coccineum: Genomic Comparison of Closely Related Tanacetum-Family Plants.</title>
        <authorList>
            <person name="Yamashiro T."/>
            <person name="Shiraishi A."/>
            <person name="Nakayama K."/>
            <person name="Satake H."/>
        </authorList>
    </citation>
    <scope>NUCLEOTIDE SEQUENCE</scope>
</reference>
<evidence type="ECO:0000256" key="3">
    <source>
        <dbReference type="SAM" id="MobiDB-lite"/>
    </source>
</evidence>
<keyword evidence="1" id="KW-0479">Metal-binding</keyword>
<proteinExistence type="predicted"/>
<feature type="coiled-coil region" evidence="2">
    <location>
        <begin position="298"/>
        <end position="339"/>
    </location>
</feature>
<feature type="domain" description="CCHC-type" evidence="4">
    <location>
        <begin position="220"/>
        <end position="235"/>
    </location>
</feature>
<evidence type="ECO:0000313" key="5">
    <source>
        <dbReference type="EMBL" id="GJT31028.1"/>
    </source>
</evidence>
<dbReference type="EMBL" id="BQNB010014672">
    <property type="protein sequence ID" value="GJT31028.1"/>
    <property type="molecule type" value="Genomic_DNA"/>
</dbReference>
<accession>A0ABQ5CWE0</accession>
<dbReference type="Proteomes" id="UP001151760">
    <property type="component" value="Unassembled WGS sequence"/>
</dbReference>
<protein>
    <submittedName>
        <fullName evidence="5">Retrovirus-related pol polyprotein from transposon TNT 1-94</fullName>
    </submittedName>
</protein>
<dbReference type="PANTHER" id="PTHR34676:SF8">
    <property type="entry name" value="TRANSMEMBRANE PROTEIN"/>
    <property type="match status" value="1"/>
</dbReference>
<evidence type="ECO:0000256" key="1">
    <source>
        <dbReference type="PROSITE-ProRule" id="PRU00047"/>
    </source>
</evidence>
<dbReference type="InterPro" id="IPR001878">
    <property type="entry name" value="Znf_CCHC"/>
</dbReference>
<dbReference type="SMART" id="SM00343">
    <property type="entry name" value="ZnF_C2HC"/>
    <property type="match status" value="1"/>
</dbReference>
<dbReference type="Gene3D" id="4.10.60.10">
    <property type="entry name" value="Zinc finger, CCHC-type"/>
    <property type="match status" value="1"/>
</dbReference>
<sequence>MWKVIQYGDFVFEMEDPETKMIKEMPYELHKDDEKKKLGKNNEAKMTPYNTLPCNEYERVFMSKTSNEVWHTLIITHRGNSHVKDCKIDLLTQLYEKFSILSKETIDCGFTRFNSIVTSLKSLDQDYSNKNHLIGNLKVDEMVLENNVLVSKTTKEKVKSIALKAKVTMEQTSDDSDSQGGSDEDPEKDEDKAEAFNLMARKFQKFFHKSVGSSKQKRGCYNCEEEGHFIGECPKPKENIAFIGGAWRDSEEGDEPQMDVTCLMVIDSQEVHPEPSISNNDLEIIDLQKENKELLKFNKDFTKTYQKLLTEKRSLENERSKLLSKVESLKSNVSKLQDEALNSSKFKKSSFVLDDMLSSQKFSLDKEGVGFYENKRTTSGRWWLQGGKKVLELPLWDVVGMEMG</sequence>
<dbReference type="PROSITE" id="PS50158">
    <property type="entry name" value="ZF_CCHC"/>
    <property type="match status" value="1"/>
</dbReference>
<name>A0ABQ5CWE0_9ASTR</name>
<comment type="caution">
    <text evidence="5">The sequence shown here is derived from an EMBL/GenBank/DDBJ whole genome shotgun (WGS) entry which is preliminary data.</text>
</comment>
<keyword evidence="2" id="KW-0175">Coiled coil</keyword>
<feature type="compositionally biased region" description="Acidic residues" evidence="3">
    <location>
        <begin position="172"/>
        <end position="188"/>
    </location>
</feature>
<dbReference type="InterPro" id="IPR036875">
    <property type="entry name" value="Znf_CCHC_sf"/>
</dbReference>
<organism evidence="5 6">
    <name type="scientific">Tanacetum coccineum</name>
    <dbReference type="NCBI Taxonomy" id="301880"/>
    <lineage>
        <taxon>Eukaryota</taxon>
        <taxon>Viridiplantae</taxon>
        <taxon>Streptophyta</taxon>
        <taxon>Embryophyta</taxon>
        <taxon>Tracheophyta</taxon>
        <taxon>Spermatophyta</taxon>
        <taxon>Magnoliopsida</taxon>
        <taxon>eudicotyledons</taxon>
        <taxon>Gunneridae</taxon>
        <taxon>Pentapetalae</taxon>
        <taxon>asterids</taxon>
        <taxon>campanulids</taxon>
        <taxon>Asterales</taxon>
        <taxon>Asteraceae</taxon>
        <taxon>Asteroideae</taxon>
        <taxon>Anthemideae</taxon>
        <taxon>Anthemidinae</taxon>
        <taxon>Tanacetum</taxon>
    </lineage>
</organism>
<evidence type="ECO:0000313" key="6">
    <source>
        <dbReference type="Proteomes" id="UP001151760"/>
    </source>
</evidence>
<dbReference type="PANTHER" id="PTHR34676">
    <property type="entry name" value="DUF4219 DOMAIN-CONTAINING PROTEIN-RELATED"/>
    <property type="match status" value="1"/>
</dbReference>
<keyword evidence="1" id="KW-0863">Zinc-finger</keyword>
<gene>
    <name evidence="5" type="ORF">Tco_0911303</name>
</gene>
<reference evidence="5" key="2">
    <citation type="submission" date="2022-01" db="EMBL/GenBank/DDBJ databases">
        <authorList>
            <person name="Yamashiro T."/>
            <person name="Shiraishi A."/>
            <person name="Satake H."/>
            <person name="Nakayama K."/>
        </authorList>
    </citation>
    <scope>NUCLEOTIDE SEQUENCE</scope>
</reference>
<evidence type="ECO:0000259" key="4">
    <source>
        <dbReference type="PROSITE" id="PS50158"/>
    </source>
</evidence>
<dbReference type="Pfam" id="PF14223">
    <property type="entry name" value="Retrotran_gag_2"/>
    <property type="match status" value="1"/>
</dbReference>
<evidence type="ECO:0000256" key="2">
    <source>
        <dbReference type="SAM" id="Coils"/>
    </source>
</evidence>
<keyword evidence="1" id="KW-0862">Zinc</keyword>
<dbReference type="SUPFAM" id="SSF57756">
    <property type="entry name" value="Retrovirus zinc finger-like domains"/>
    <property type="match status" value="1"/>
</dbReference>
<feature type="region of interest" description="Disordered" evidence="3">
    <location>
        <begin position="169"/>
        <end position="191"/>
    </location>
</feature>
<keyword evidence="6" id="KW-1185">Reference proteome</keyword>